<evidence type="ECO:0000256" key="6">
    <source>
        <dbReference type="ARBA" id="ARBA00022792"/>
    </source>
</evidence>
<keyword evidence="8" id="KW-0496">Mitochondrion</keyword>
<keyword evidence="7" id="KW-0249">Electron transport</keyword>
<dbReference type="PANTHER" id="PTHR12022">
    <property type="entry name" value="UBIQUINOL-CYTOCHROME C REDUCTASE COMPLEX 14 KD PROTEIN"/>
    <property type="match status" value="1"/>
</dbReference>
<keyword evidence="9" id="KW-0472">Membrane</keyword>
<dbReference type="InterPro" id="IPR003197">
    <property type="entry name" value="QCR7"/>
</dbReference>
<proteinExistence type="inferred from homology"/>
<keyword evidence="4" id="KW-0813">Transport</keyword>
<dbReference type="Proteomes" id="UP000694540">
    <property type="component" value="Unplaced"/>
</dbReference>
<name>A0A8C3W4E6_9CETA</name>
<evidence type="ECO:0000256" key="1">
    <source>
        <dbReference type="ARBA" id="ARBA00004443"/>
    </source>
</evidence>
<dbReference type="GO" id="GO:0005743">
    <property type="term" value="C:mitochondrial inner membrane"/>
    <property type="evidence" value="ECO:0007669"/>
    <property type="project" value="UniProtKB-SubCell"/>
</dbReference>
<evidence type="ECO:0000256" key="7">
    <source>
        <dbReference type="ARBA" id="ARBA00022982"/>
    </source>
</evidence>
<dbReference type="InterPro" id="IPR036544">
    <property type="entry name" value="QCR7_sf"/>
</dbReference>
<evidence type="ECO:0000256" key="8">
    <source>
        <dbReference type="ARBA" id="ARBA00023128"/>
    </source>
</evidence>
<dbReference type="Pfam" id="PF02271">
    <property type="entry name" value="UCR_14kD"/>
    <property type="match status" value="1"/>
</dbReference>
<dbReference type="PANTHER" id="PTHR12022:SF12">
    <property type="entry name" value="CYTOCHROME B-C1 COMPLEX SUBUNIT 7"/>
    <property type="match status" value="1"/>
</dbReference>
<sequence length="102" mass="12435">MAGRQEVTQASSKWLEGMQKRYHNAARFNKLGLMHDDTIYEDEKDTSIRRVFCIKRALDLTMRPQILRKEQWTNCKENKFYLEPYPREVIRERKERAEWAKK</sequence>
<comment type="subcellular location">
    <subcellularLocation>
        <location evidence="1">Mitochondrion inner membrane</location>
        <topology evidence="1">Peripheral membrane protein</topology>
        <orientation evidence="1">Matrix side</orientation>
    </subcellularLocation>
</comment>
<comment type="similarity">
    <text evidence="2">Belongs to the UQCRB/QCR7 family.</text>
</comment>
<dbReference type="SUPFAM" id="SSF81524">
    <property type="entry name" value="14 kDa protein of cytochrome bc1 complex (Ubiquinol-cytochrome c reductase)"/>
    <property type="match status" value="1"/>
</dbReference>
<evidence type="ECO:0000256" key="11">
    <source>
        <dbReference type="ARBA" id="ARBA00032927"/>
    </source>
</evidence>
<evidence type="ECO:0000256" key="10">
    <source>
        <dbReference type="ARBA" id="ARBA00031021"/>
    </source>
</evidence>
<keyword evidence="5" id="KW-0679">Respiratory chain</keyword>
<dbReference type="GO" id="GO:0006122">
    <property type="term" value="P:mitochondrial electron transport, ubiquinol to cytochrome c"/>
    <property type="evidence" value="ECO:0007669"/>
    <property type="project" value="InterPro"/>
</dbReference>
<evidence type="ECO:0000256" key="3">
    <source>
        <dbReference type="ARBA" id="ARBA00016323"/>
    </source>
</evidence>
<accession>A0A8C3W4E6</accession>
<evidence type="ECO:0000256" key="9">
    <source>
        <dbReference type="ARBA" id="ARBA00023136"/>
    </source>
</evidence>
<dbReference type="GO" id="GO:0045275">
    <property type="term" value="C:respiratory chain complex III"/>
    <property type="evidence" value="ECO:0007669"/>
    <property type="project" value="InterPro"/>
</dbReference>
<protein>
    <recommendedName>
        <fullName evidence="3">Cytochrome b-c1 complex subunit 7</fullName>
    </recommendedName>
    <alternativeName>
        <fullName evidence="10">Complex III subunit VII</fullName>
    </alternativeName>
    <alternativeName>
        <fullName evidence="11">Ubiquinol-cytochrome c reductase complex 14 kDa protein</fullName>
    </alternativeName>
</protein>
<evidence type="ECO:0000313" key="13">
    <source>
        <dbReference type="Proteomes" id="UP000694540"/>
    </source>
</evidence>
<dbReference type="Gene3D" id="1.10.1090.10">
    <property type="entry name" value="Cytochrome b-c1 complex subunit 7"/>
    <property type="match status" value="2"/>
</dbReference>
<keyword evidence="6" id="KW-0999">Mitochondrion inner membrane</keyword>
<evidence type="ECO:0000256" key="2">
    <source>
        <dbReference type="ARBA" id="ARBA00008554"/>
    </source>
</evidence>
<evidence type="ECO:0000313" key="12">
    <source>
        <dbReference type="Ensembl" id="ENSCWAP00000008842.1"/>
    </source>
</evidence>
<dbReference type="GeneTree" id="ENSGT01010000222946"/>
<organism evidence="12 13">
    <name type="scientific">Catagonus wagneri</name>
    <name type="common">Chacoan peccary</name>
    <dbReference type="NCBI Taxonomy" id="51154"/>
    <lineage>
        <taxon>Eukaryota</taxon>
        <taxon>Metazoa</taxon>
        <taxon>Chordata</taxon>
        <taxon>Craniata</taxon>
        <taxon>Vertebrata</taxon>
        <taxon>Euteleostomi</taxon>
        <taxon>Mammalia</taxon>
        <taxon>Eutheria</taxon>
        <taxon>Laurasiatheria</taxon>
        <taxon>Artiodactyla</taxon>
        <taxon>Suina</taxon>
        <taxon>Tayassuidae</taxon>
        <taxon>Catagonus</taxon>
    </lineage>
</organism>
<reference evidence="12" key="1">
    <citation type="submission" date="2025-08" db="UniProtKB">
        <authorList>
            <consortium name="Ensembl"/>
        </authorList>
    </citation>
    <scope>IDENTIFICATION</scope>
</reference>
<reference evidence="12" key="2">
    <citation type="submission" date="2025-09" db="UniProtKB">
        <authorList>
            <consortium name="Ensembl"/>
        </authorList>
    </citation>
    <scope>IDENTIFICATION</scope>
</reference>
<evidence type="ECO:0000256" key="5">
    <source>
        <dbReference type="ARBA" id="ARBA00022660"/>
    </source>
</evidence>
<dbReference type="AlphaFoldDB" id="A0A8C3W4E6"/>
<evidence type="ECO:0000256" key="4">
    <source>
        <dbReference type="ARBA" id="ARBA00022448"/>
    </source>
</evidence>
<keyword evidence="13" id="KW-1185">Reference proteome</keyword>
<dbReference type="Ensembl" id="ENSCWAT00000009608.1">
    <property type="protein sequence ID" value="ENSCWAP00000008842.1"/>
    <property type="gene ID" value="ENSCWAG00000006819.1"/>
</dbReference>